<dbReference type="GO" id="GO:0005886">
    <property type="term" value="C:plasma membrane"/>
    <property type="evidence" value="ECO:0007669"/>
    <property type="project" value="UniProtKB-SubCell"/>
</dbReference>
<dbReference type="STRING" id="3914.A0A0L9UUX7"/>
<feature type="transmembrane region" description="Helical" evidence="2">
    <location>
        <begin position="651"/>
        <end position="675"/>
    </location>
</feature>
<dbReference type="InterPro" id="IPR036770">
    <property type="entry name" value="Ankyrin_rpt-contain_sf"/>
</dbReference>
<dbReference type="Pfam" id="PF13962">
    <property type="entry name" value="PGG"/>
    <property type="match status" value="1"/>
</dbReference>
<gene>
    <name evidence="4" type="ORF">LR48_Vigan07g037900</name>
</gene>
<dbReference type="SMART" id="SM00248">
    <property type="entry name" value="ANK"/>
    <property type="match status" value="7"/>
</dbReference>
<sequence length="771" mass="86670">MNPDVAGPSDVPNIKFKIPGDDEITNSVYGDRALHVAANAGNTGFVEELVKLMRPEDVLIRNSEKMLPVHLAALSFHHRIVQLLCSDHLLDKMAYEDIENLFFMTISNNMFGLRAWKEGSDSMNPDVAGPSDVPNIKFKIPGDDEITNSVYGDRALHVAANAGNTGFVEELVKLMRPEDVLIRNSEKMLPVHLAALSFHHRIVQLLCSDHLLDKMAYEDIENLFFMTISNNMFDVAITLFEKHPRELTFARDEEELTSLHMLARKPYEVLGLRAWKEGSDSMNPDVAGPSDVPNIKFKIPGDDEITNSVYGDRALHVAANAGNTGFVEELVKLMRPEDVLIRNSEKMLPVHLAALSFHHRIVQLLCSDHLLDKMAYEDIENLFFMTISNNMFDVAITLFEKHPRELTFARDEEELTSLHMLARKPYEVLGRKIHGDTETEGTGIQLLYKIWNVVKYLTDAKKLKIDDILALTTQPSVVLFDAIESGNGALVISCFMDISAILMTLKDSNGRNLVHLFFLYRRLEFFKELLNERKQKLLRAVDNEGNNVLHLAALLAPQFKSFSGLSAKIQMKKELSWFQYAETEVPDELKSMRNKNGKTPIDVFYDEHNQLSKDIKESAKGIADSGMVVATLVASVAFAAALTVPGDKGNAWFIVFIVTNAIALFTSSASILSFLTNFTSSRFADTEFVISLHPSLTFGPELLIISVAAMVVAFIAASFLIFDCTTKWVSYGVTPMGIFPLLVFILFQSKFFDDSYWSKYYRPDPKLGRET</sequence>
<dbReference type="Proteomes" id="UP000053144">
    <property type="component" value="Chromosome 7"/>
</dbReference>
<keyword evidence="2" id="KW-0472">Membrane</keyword>
<evidence type="ECO:0000259" key="3">
    <source>
        <dbReference type="Pfam" id="PF13962"/>
    </source>
</evidence>
<protein>
    <recommendedName>
        <fullName evidence="3">PGG domain-containing protein</fullName>
    </recommendedName>
</protein>
<dbReference type="AlphaFoldDB" id="A0A0L9UUX7"/>
<evidence type="ECO:0000256" key="1">
    <source>
        <dbReference type="ARBA" id="ARBA00004413"/>
    </source>
</evidence>
<dbReference type="EMBL" id="CM003377">
    <property type="protein sequence ID" value="KOM46675.1"/>
    <property type="molecule type" value="Genomic_DNA"/>
</dbReference>
<dbReference type="SUPFAM" id="SSF48403">
    <property type="entry name" value="Ankyrin repeat"/>
    <property type="match status" value="2"/>
</dbReference>
<evidence type="ECO:0000256" key="2">
    <source>
        <dbReference type="SAM" id="Phobius"/>
    </source>
</evidence>
<dbReference type="InterPro" id="IPR026961">
    <property type="entry name" value="PGG_dom"/>
</dbReference>
<feature type="transmembrane region" description="Helical" evidence="2">
    <location>
        <begin position="728"/>
        <end position="747"/>
    </location>
</feature>
<feature type="transmembrane region" description="Helical" evidence="2">
    <location>
        <begin position="702"/>
        <end position="722"/>
    </location>
</feature>
<reference evidence="5" key="1">
    <citation type="journal article" date="2015" name="Proc. Natl. Acad. Sci. U.S.A.">
        <title>Genome sequencing of adzuki bean (Vigna angularis) provides insight into high starch and low fat accumulation and domestication.</title>
        <authorList>
            <person name="Yang K."/>
            <person name="Tian Z."/>
            <person name="Chen C."/>
            <person name="Luo L."/>
            <person name="Zhao B."/>
            <person name="Wang Z."/>
            <person name="Yu L."/>
            <person name="Li Y."/>
            <person name="Sun Y."/>
            <person name="Li W."/>
            <person name="Chen Y."/>
            <person name="Li Y."/>
            <person name="Zhang Y."/>
            <person name="Ai D."/>
            <person name="Zhao J."/>
            <person name="Shang C."/>
            <person name="Ma Y."/>
            <person name="Wu B."/>
            <person name="Wang M."/>
            <person name="Gao L."/>
            <person name="Sun D."/>
            <person name="Zhang P."/>
            <person name="Guo F."/>
            <person name="Wang W."/>
            <person name="Li Y."/>
            <person name="Wang J."/>
            <person name="Varshney R.K."/>
            <person name="Wang J."/>
            <person name="Ling H.Q."/>
            <person name="Wan P."/>
        </authorList>
    </citation>
    <scope>NUCLEOTIDE SEQUENCE</scope>
    <source>
        <strain evidence="5">cv. Jingnong 6</strain>
    </source>
</reference>
<keyword evidence="2" id="KW-0812">Transmembrane</keyword>
<dbReference type="InterPro" id="IPR002110">
    <property type="entry name" value="Ankyrin_rpt"/>
</dbReference>
<dbReference type="PANTHER" id="PTHR24177:SF446">
    <property type="entry name" value="ANKYRIN REPEAT-CONTAINING PROTEIN NPR4-LIKE"/>
    <property type="match status" value="1"/>
</dbReference>
<comment type="subcellular location">
    <subcellularLocation>
        <location evidence="1">Cell membrane</location>
        <topology evidence="1">Peripheral membrane protein</topology>
        <orientation evidence="1">Cytoplasmic side</orientation>
    </subcellularLocation>
</comment>
<evidence type="ECO:0000313" key="4">
    <source>
        <dbReference type="EMBL" id="KOM46675.1"/>
    </source>
</evidence>
<dbReference type="Gramene" id="KOM46675">
    <property type="protein sequence ID" value="KOM46675"/>
    <property type="gene ID" value="LR48_Vigan07g037900"/>
</dbReference>
<organism evidence="4 5">
    <name type="scientific">Phaseolus angularis</name>
    <name type="common">Azuki bean</name>
    <name type="synonym">Vigna angularis</name>
    <dbReference type="NCBI Taxonomy" id="3914"/>
    <lineage>
        <taxon>Eukaryota</taxon>
        <taxon>Viridiplantae</taxon>
        <taxon>Streptophyta</taxon>
        <taxon>Embryophyta</taxon>
        <taxon>Tracheophyta</taxon>
        <taxon>Spermatophyta</taxon>
        <taxon>Magnoliopsida</taxon>
        <taxon>eudicotyledons</taxon>
        <taxon>Gunneridae</taxon>
        <taxon>Pentapetalae</taxon>
        <taxon>rosids</taxon>
        <taxon>fabids</taxon>
        <taxon>Fabales</taxon>
        <taxon>Fabaceae</taxon>
        <taxon>Papilionoideae</taxon>
        <taxon>50 kb inversion clade</taxon>
        <taxon>NPAAA clade</taxon>
        <taxon>indigoferoid/millettioid clade</taxon>
        <taxon>Phaseoleae</taxon>
        <taxon>Vigna</taxon>
    </lineage>
</organism>
<proteinExistence type="predicted"/>
<evidence type="ECO:0000313" key="5">
    <source>
        <dbReference type="Proteomes" id="UP000053144"/>
    </source>
</evidence>
<name>A0A0L9UUX7_PHAAN</name>
<accession>A0A0L9UUX7</accession>
<feature type="domain" description="PGG" evidence="3">
    <location>
        <begin position="623"/>
        <end position="720"/>
    </location>
</feature>
<dbReference type="Gene3D" id="1.25.40.20">
    <property type="entry name" value="Ankyrin repeat-containing domain"/>
    <property type="match status" value="3"/>
</dbReference>
<keyword evidence="2" id="KW-1133">Transmembrane helix</keyword>
<dbReference type="PANTHER" id="PTHR24177">
    <property type="entry name" value="CASKIN"/>
    <property type="match status" value="1"/>
</dbReference>
<feature type="transmembrane region" description="Helical" evidence="2">
    <location>
        <begin position="626"/>
        <end position="645"/>
    </location>
</feature>